<feature type="transmembrane region" description="Helical" evidence="1">
    <location>
        <begin position="65"/>
        <end position="87"/>
    </location>
</feature>
<sequence length="384" mass="43818">MDKSGDLAEPISRKEIFDYLRNVQKETEIRARLSGINIWVIFGAMGVIVWALLDPTKSILSEKVFLWATVICQIFIVTINLGVAVRVQGSRSDLRFLPAWMASRTDLALFWATLYAIFSAPFIVCGVLWGFTVGTAVFSLVMSLLILSELFGKADHEDANRLFGKSKSSKIFAVGFFFVILFSIVYDNVLLWTDPDNWLSRLEVKTVFLIVALYFLLLLLNQRKLADNLDAWTYELEKKIILGLCTNEEALRAIENQQLGARLISVIEKKKSSLVSKGVQLEKELESMRLAISNIEKISREYMHERRAQHAAATKAVENSLSELEGEFKNLESFSKKLRNRNIVLKEASIDQLLIEVQTDLESYKSLRLKVKDELVRDKRRLEV</sequence>
<organism evidence="2 3">
    <name type="scientific">Massilia timonae</name>
    <dbReference type="NCBI Taxonomy" id="47229"/>
    <lineage>
        <taxon>Bacteria</taxon>
        <taxon>Pseudomonadati</taxon>
        <taxon>Pseudomonadota</taxon>
        <taxon>Betaproteobacteria</taxon>
        <taxon>Burkholderiales</taxon>
        <taxon>Oxalobacteraceae</taxon>
        <taxon>Telluria group</taxon>
        <taxon>Massilia</taxon>
    </lineage>
</organism>
<feature type="transmembrane region" description="Helical" evidence="1">
    <location>
        <begin position="135"/>
        <end position="151"/>
    </location>
</feature>
<dbReference type="EMBL" id="JRYB01000001">
    <property type="protein sequence ID" value="OIJ43468.1"/>
    <property type="molecule type" value="Genomic_DNA"/>
</dbReference>
<keyword evidence="1" id="KW-0812">Transmembrane</keyword>
<gene>
    <name evidence="2" type="ORF">LO55_1197</name>
</gene>
<feature type="transmembrane region" description="Helical" evidence="1">
    <location>
        <begin position="108"/>
        <end position="129"/>
    </location>
</feature>
<feature type="transmembrane region" description="Helical" evidence="1">
    <location>
        <begin position="33"/>
        <end position="53"/>
    </location>
</feature>
<keyword evidence="1" id="KW-1133">Transmembrane helix</keyword>
<evidence type="ECO:0000256" key="1">
    <source>
        <dbReference type="SAM" id="Phobius"/>
    </source>
</evidence>
<name>A0A1S2NEI1_9BURK</name>
<dbReference type="Proteomes" id="UP000180246">
    <property type="component" value="Unassembled WGS sequence"/>
</dbReference>
<dbReference type="AlphaFoldDB" id="A0A1S2NEI1"/>
<keyword evidence="1" id="KW-0472">Membrane</keyword>
<protein>
    <submittedName>
        <fullName evidence="2">Putative membrane protein</fullName>
    </submittedName>
</protein>
<comment type="caution">
    <text evidence="2">The sequence shown here is derived from an EMBL/GenBank/DDBJ whole genome shotgun (WGS) entry which is preliminary data.</text>
</comment>
<evidence type="ECO:0000313" key="3">
    <source>
        <dbReference type="Proteomes" id="UP000180246"/>
    </source>
</evidence>
<dbReference type="RefSeq" id="WP_143054461.1">
    <property type="nucleotide sequence ID" value="NZ_JRYB01000001.1"/>
</dbReference>
<reference evidence="2 3" key="1">
    <citation type="submission" date="2014-10" db="EMBL/GenBank/DDBJ databases">
        <authorList>
            <person name="Seo M.-J."/>
            <person name="Seok Y.J."/>
            <person name="Cha I.-T."/>
        </authorList>
    </citation>
    <scope>NUCLEOTIDE SEQUENCE [LARGE SCALE GENOMIC DNA]</scope>
    <source>
        <strain evidence="2 3">NEU</strain>
    </source>
</reference>
<feature type="transmembrane region" description="Helical" evidence="1">
    <location>
        <begin position="204"/>
        <end position="220"/>
    </location>
</feature>
<accession>A0A1S2NEI1</accession>
<evidence type="ECO:0000313" key="2">
    <source>
        <dbReference type="EMBL" id="OIJ43468.1"/>
    </source>
</evidence>
<feature type="transmembrane region" description="Helical" evidence="1">
    <location>
        <begin position="171"/>
        <end position="192"/>
    </location>
</feature>
<proteinExistence type="predicted"/>